<reference evidence="5" key="1">
    <citation type="submission" date="2015-12" db="EMBL/GenBank/DDBJ databases">
        <title>De novo transcriptome assembly of four potential Pierce s Disease insect vectors from Arizona vineyards.</title>
        <authorList>
            <person name="Tassone E.E."/>
        </authorList>
    </citation>
    <scope>NUCLEOTIDE SEQUENCE</scope>
</reference>
<evidence type="ECO:0000256" key="1">
    <source>
        <dbReference type="ARBA" id="ARBA00005298"/>
    </source>
</evidence>
<dbReference type="PANTHER" id="PTHR11188">
    <property type="entry name" value="ARRESTIN DOMAIN CONTAINING PROTEIN"/>
    <property type="match status" value="1"/>
</dbReference>
<dbReference type="SMART" id="SM01017">
    <property type="entry name" value="Arrestin_C"/>
    <property type="match status" value="1"/>
</dbReference>
<dbReference type="InterPro" id="IPR014752">
    <property type="entry name" value="Arrestin-like_C"/>
</dbReference>
<dbReference type="EMBL" id="GEDC01023821">
    <property type="protein sequence ID" value="JAS13477.1"/>
    <property type="molecule type" value="Transcribed_RNA"/>
</dbReference>
<organism evidence="5">
    <name type="scientific">Clastoptera arizonana</name>
    <name type="common">Arizona spittle bug</name>
    <dbReference type="NCBI Taxonomy" id="38151"/>
    <lineage>
        <taxon>Eukaryota</taxon>
        <taxon>Metazoa</taxon>
        <taxon>Ecdysozoa</taxon>
        <taxon>Arthropoda</taxon>
        <taxon>Hexapoda</taxon>
        <taxon>Insecta</taxon>
        <taxon>Pterygota</taxon>
        <taxon>Neoptera</taxon>
        <taxon>Paraneoptera</taxon>
        <taxon>Hemiptera</taxon>
        <taxon>Auchenorrhyncha</taxon>
        <taxon>Cercopoidea</taxon>
        <taxon>Clastopteridae</taxon>
        <taxon>Clastoptera</taxon>
    </lineage>
</organism>
<evidence type="ECO:0000256" key="2">
    <source>
        <dbReference type="ARBA" id="ARBA00022606"/>
    </source>
</evidence>
<evidence type="ECO:0000313" key="5">
    <source>
        <dbReference type="EMBL" id="JAS13477.1"/>
    </source>
</evidence>
<feature type="region of interest" description="Disordered" evidence="3">
    <location>
        <begin position="315"/>
        <end position="390"/>
    </location>
</feature>
<dbReference type="Gene3D" id="2.60.40.640">
    <property type="match status" value="2"/>
</dbReference>
<accession>A0A1B6CJ57</accession>
<dbReference type="Pfam" id="PF00339">
    <property type="entry name" value="Arrestin_N"/>
    <property type="match status" value="1"/>
</dbReference>
<evidence type="ECO:0000313" key="6">
    <source>
        <dbReference type="EMBL" id="JAS14605.1"/>
    </source>
</evidence>
<dbReference type="SUPFAM" id="SSF81296">
    <property type="entry name" value="E set domains"/>
    <property type="match status" value="2"/>
</dbReference>
<dbReference type="GO" id="GO:0015031">
    <property type="term" value="P:protein transport"/>
    <property type="evidence" value="ECO:0007669"/>
    <property type="project" value="TreeGrafter"/>
</dbReference>
<dbReference type="InterPro" id="IPR014756">
    <property type="entry name" value="Ig_E-set"/>
</dbReference>
<evidence type="ECO:0000256" key="3">
    <source>
        <dbReference type="SAM" id="MobiDB-lite"/>
    </source>
</evidence>
<feature type="compositionally biased region" description="Polar residues" evidence="3">
    <location>
        <begin position="324"/>
        <end position="340"/>
    </location>
</feature>
<keyword evidence="2" id="KW-0716">Sensory transduction</keyword>
<evidence type="ECO:0000259" key="4">
    <source>
        <dbReference type="SMART" id="SM01017"/>
    </source>
</evidence>
<dbReference type="EMBL" id="GEDC01022693">
    <property type="protein sequence ID" value="JAS14605.1"/>
    <property type="molecule type" value="Transcribed_RNA"/>
</dbReference>
<sequence length="390" mass="42304">MGITNFQIVLDSPSGAYYAGQNVTGKVLLTLDKPKKVRALIIKFQGIAKVSWSETDSVRQNDGNTRNETVTYTAEEEYFSNKYNLAGGGNSELELPAGDLVYPFSTSLPPLLPSSFEGEHGYVRYTVKATLDRPWKFDQDSKSVFTVVTPVDLNFNARAKEPVKKELAKTFCCCWCKSGPLTLVVMLPFSGFVPGQSIPLTIEVDNVSNVEVERIKCILSKKLTFKAREPRNKERSDTAEVIKLSMEGVEPNGSKSWTQQLTIPIMPPCNLDQCSIIHCEYELKVIAEVGGMHSNLQADIPIFIGTVPVMQVQPAPSSFPDPASISQPSAPLLPNDQNNGPPAAPAVGFTVHPGPTEGNLYPTIPPSLLAGGDQAPMILPDGDKNPTAPA</sequence>
<dbReference type="GO" id="GO:0005737">
    <property type="term" value="C:cytoplasm"/>
    <property type="evidence" value="ECO:0007669"/>
    <property type="project" value="TreeGrafter"/>
</dbReference>
<feature type="domain" description="Arrestin C-terminal-like" evidence="4">
    <location>
        <begin position="177"/>
        <end position="309"/>
    </location>
</feature>
<name>A0A1B6CJ57_9HEMI</name>
<proteinExistence type="inferred from homology"/>
<dbReference type="Pfam" id="PF02752">
    <property type="entry name" value="Arrestin_C"/>
    <property type="match status" value="1"/>
</dbReference>
<dbReference type="PANTHER" id="PTHR11188:SF176">
    <property type="entry name" value="ARRESTIN DOMAIN-CONTAINING PROTEIN 1"/>
    <property type="match status" value="1"/>
</dbReference>
<dbReference type="AlphaFoldDB" id="A0A1B6CJ57"/>
<comment type="similarity">
    <text evidence="1">Belongs to the arrestin family.</text>
</comment>
<protein>
    <recommendedName>
        <fullName evidence="4">Arrestin C-terminal-like domain-containing protein</fullName>
    </recommendedName>
</protein>
<gene>
    <name evidence="6" type="ORF">g.31581</name>
    <name evidence="5" type="ORF">g.31582</name>
</gene>
<dbReference type="InterPro" id="IPR011022">
    <property type="entry name" value="Arrestin_C-like"/>
</dbReference>
<dbReference type="InterPro" id="IPR050357">
    <property type="entry name" value="Arrestin_domain-protein"/>
</dbReference>
<dbReference type="InterPro" id="IPR011021">
    <property type="entry name" value="Arrestin-like_N"/>
</dbReference>